<comment type="subcellular location">
    <subcellularLocation>
        <location evidence="1">Membrane</location>
        <topology evidence="1">Single-pass membrane protein</topology>
    </subcellularLocation>
</comment>
<sequence>MFEVPFSLSILLLAWSSQSNAVELSPSCTPTPRAYSLSDAIFQPAPEQILLRRDACANAFGDRWIGSFCTPGSTYCCVNPSKAVPLCQQYLGIGWCCTQDGGCYADLQSACGQPGAVSCTDLAQGVDEACCPQYTTCASGYNASANFVRCNIQQTDLQALASSTSTLAGASTASLTASQDMATLKTTSTLSSSRQSSSSSSASSNSALSNAFLATATESTVSTSPGASKLATSAAPSASSPTLAAVAYVKSEHGVTLSTGAIAGIAVGAAIGGLLIAAVAWLVWRRKVQAKNAQGCPSKTPPASLPHDHGFTEQSIVHEKSHDSVNLFSVSGRYYKQSYSPKQELPGVDWRSPAELATERF</sequence>
<evidence type="ECO:0000256" key="3">
    <source>
        <dbReference type="ARBA" id="ARBA00022989"/>
    </source>
</evidence>
<organism evidence="7 8">
    <name type="scientific">Pseudocercospora eumusae</name>
    <dbReference type="NCBI Taxonomy" id="321146"/>
    <lineage>
        <taxon>Eukaryota</taxon>
        <taxon>Fungi</taxon>
        <taxon>Dikarya</taxon>
        <taxon>Ascomycota</taxon>
        <taxon>Pezizomycotina</taxon>
        <taxon>Dothideomycetes</taxon>
        <taxon>Dothideomycetidae</taxon>
        <taxon>Mycosphaerellales</taxon>
        <taxon>Mycosphaerellaceae</taxon>
        <taxon>Pseudocercospora</taxon>
    </lineage>
</organism>
<dbReference type="Proteomes" id="UP000070133">
    <property type="component" value="Unassembled WGS sequence"/>
</dbReference>
<evidence type="ECO:0000256" key="5">
    <source>
        <dbReference type="SAM" id="Phobius"/>
    </source>
</evidence>
<dbReference type="GO" id="GO:0071944">
    <property type="term" value="C:cell periphery"/>
    <property type="evidence" value="ECO:0007669"/>
    <property type="project" value="UniProtKB-ARBA"/>
</dbReference>
<keyword evidence="4 5" id="KW-0472">Membrane</keyword>
<feature type="signal peptide" evidence="6">
    <location>
        <begin position="1"/>
        <end position="21"/>
    </location>
</feature>
<reference evidence="7 8" key="1">
    <citation type="submission" date="2015-07" db="EMBL/GenBank/DDBJ databases">
        <title>Comparative genomics of the Sigatoka disease complex on banana suggests a link between parallel evolutionary changes in Pseudocercospora fijiensis and Pseudocercospora eumusae and increased virulence on the banana host.</title>
        <authorList>
            <person name="Chang T.-C."/>
            <person name="Salvucci A."/>
            <person name="Crous P.W."/>
            <person name="Stergiopoulos I."/>
        </authorList>
    </citation>
    <scope>NUCLEOTIDE SEQUENCE [LARGE SCALE GENOMIC DNA]</scope>
    <source>
        <strain evidence="7 8">CBS 114824</strain>
    </source>
</reference>
<dbReference type="OrthoDB" id="3944022at2759"/>
<feature type="chain" id="PRO_5007806254" description="Mid2 domain-containing protein" evidence="6">
    <location>
        <begin position="22"/>
        <end position="361"/>
    </location>
</feature>
<evidence type="ECO:0000313" key="7">
    <source>
        <dbReference type="EMBL" id="KXS96737.1"/>
    </source>
</evidence>
<accession>A0A139H2Q1</accession>
<keyword evidence="3 5" id="KW-1133">Transmembrane helix</keyword>
<protein>
    <recommendedName>
        <fullName evidence="9">Mid2 domain-containing protein</fullName>
    </recommendedName>
</protein>
<name>A0A139H2Q1_9PEZI</name>
<feature type="transmembrane region" description="Helical" evidence="5">
    <location>
        <begin position="261"/>
        <end position="284"/>
    </location>
</feature>
<dbReference type="InterPro" id="IPR051694">
    <property type="entry name" value="Immunoregulatory_rcpt-like"/>
</dbReference>
<dbReference type="PANTHER" id="PTHR15549:SF33">
    <property type="entry name" value="MEMBRANE PROTEIN WSC4, PUTATIVE (AFU_ORTHOLOGUE AFUA_5G09020)-RELATED"/>
    <property type="match status" value="1"/>
</dbReference>
<keyword evidence="8" id="KW-1185">Reference proteome</keyword>
<keyword evidence="6" id="KW-0732">Signal</keyword>
<dbReference type="GO" id="GO:0016020">
    <property type="term" value="C:membrane"/>
    <property type="evidence" value="ECO:0007669"/>
    <property type="project" value="UniProtKB-SubCell"/>
</dbReference>
<evidence type="ECO:0000256" key="2">
    <source>
        <dbReference type="ARBA" id="ARBA00022692"/>
    </source>
</evidence>
<gene>
    <name evidence="7" type="ORF">AC578_9016</name>
</gene>
<evidence type="ECO:0000256" key="6">
    <source>
        <dbReference type="SAM" id="SignalP"/>
    </source>
</evidence>
<evidence type="ECO:0000256" key="4">
    <source>
        <dbReference type="ARBA" id="ARBA00023136"/>
    </source>
</evidence>
<evidence type="ECO:0008006" key="9">
    <source>
        <dbReference type="Google" id="ProtNLM"/>
    </source>
</evidence>
<dbReference type="PANTHER" id="PTHR15549">
    <property type="entry name" value="PAIRED IMMUNOGLOBULIN-LIKE TYPE 2 RECEPTOR"/>
    <property type="match status" value="1"/>
</dbReference>
<proteinExistence type="predicted"/>
<evidence type="ECO:0000256" key="1">
    <source>
        <dbReference type="ARBA" id="ARBA00004167"/>
    </source>
</evidence>
<evidence type="ECO:0000313" key="8">
    <source>
        <dbReference type="Proteomes" id="UP000070133"/>
    </source>
</evidence>
<dbReference type="EMBL" id="LFZN01000164">
    <property type="protein sequence ID" value="KXS96737.1"/>
    <property type="molecule type" value="Genomic_DNA"/>
</dbReference>
<keyword evidence="2 5" id="KW-0812">Transmembrane</keyword>
<comment type="caution">
    <text evidence="7">The sequence shown here is derived from an EMBL/GenBank/DDBJ whole genome shotgun (WGS) entry which is preliminary data.</text>
</comment>
<dbReference type="AlphaFoldDB" id="A0A139H2Q1"/>